<dbReference type="PANTHER" id="PTHR45866:SF1">
    <property type="entry name" value="DNA GYRASE SUBUNIT B, MITOCHONDRIAL"/>
    <property type="match status" value="1"/>
</dbReference>
<dbReference type="NCBIfam" id="TIGR01059">
    <property type="entry name" value="gyrB"/>
    <property type="match status" value="1"/>
</dbReference>
<comment type="cofactor">
    <cofactor evidence="10">
        <name>Mg(2+)</name>
        <dbReference type="ChEBI" id="CHEBI:18420"/>
    </cofactor>
    <cofactor evidence="10">
        <name>Mn(2+)</name>
        <dbReference type="ChEBI" id="CHEBI:29035"/>
    </cofactor>
    <cofactor evidence="10">
        <name>Ca(2+)</name>
        <dbReference type="ChEBI" id="CHEBI:29108"/>
    </cofactor>
    <text evidence="10">Binds two Mg(2+) per subunit. The magnesium ions form salt bridges with both the protein and the DNA. Can also accept other divalent metal cations, such as Mn(2+) or Ca(2+).</text>
</comment>
<keyword evidence="13" id="KW-1185">Reference proteome</keyword>
<dbReference type="InterPro" id="IPR020568">
    <property type="entry name" value="Ribosomal_Su5_D2-typ_SF"/>
</dbReference>
<dbReference type="InterPro" id="IPR014721">
    <property type="entry name" value="Ribsml_uS5_D2-typ_fold_subgr"/>
</dbReference>
<feature type="binding site" evidence="10">
    <location>
        <position position="546"/>
    </location>
    <ligand>
        <name>Mg(2+)</name>
        <dbReference type="ChEBI" id="CHEBI:18420"/>
        <label>2</label>
    </ligand>
</feature>
<keyword evidence="8" id="KW-0238">DNA-binding</keyword>
<dbReference type="NCBIfam" id="NF004189">
    <property type="entry name" value="PRK05644.1"/>
    <property type="match status" value="1"/>
</dbReference>
<keyword evidence="10" id="KW-0963">Cytoplasm</keyword>
<dbReference type="PRINTS" id="PR01159">
    <property type="entry name" value="DNAGYRASEB"/>
</dbReference>
<comment type="catalytic activity">
    <reaction evidence="1 10">
        <text>ATP-dependent breakage, passage and rejoining of double-stranded DNA.</text>
        <dbReference type="EC" id="5.6.2.2"/>
    </reaction>
</comment>
<dbReference type="Pfam" id="PF00204">
    <property type="entry name" value="DNA_gyraseB"/>
    <property type="match status" value="1"/>
</dbReference>
<keyword evidence="9 10" id="KW-0413">Isomerase</keyword>
<dbReference type="PANTHER" id="PTHR45866">
    <property type="entry name" value="DNA GYRASE/TOPOISOMERASE SUBUNIT B"/>
    <property type="match status" value="1"/>
</dbReference>
<proteinExistence type="inferred from homology"/>
<dbReference type="InterPro" id="IPR001241">
    <property type="entry name" value="Topo_IIA"/>
</dbReference>
<dbReference type="InterPro" id="IPR002288">
    <property type="entry name" value="DNA_gyrase_B_C"/>
</dbReference>
<name>A0ABW4TN30_9ACTN</name>
<dbReference type="HAMAP" id="MF_01898">
    <property type="entry name" value="GyrB"/>
    <property type="match status" value="1"/>
</dbReference>
<dbReference type="SMART" id="SM00387">
    <property type="entry name" value="HATPase_c"/>
    <property type="match status" value="1"/>
</dbReference>
<dbReference type="Pfam" id="PF00986">
    <property type="entry name" value="DNA_gyraseB_C"/>
    <property type="match status" value="1"/>
</dbReference>
<dbReference type="CDD" id="cd00822">
    <property type="entry name" value="TopoII_Trans_DNA_gyrase"/>
    <property type="match status" value="1"/>
</dbReference>
<evidence type="ECO:0000256" key="9">
    <source>
        <dbReference type="ARBA" id="ARBA00023235"/>
    </source>
</evidence>
<dbReference type="PROSITE" id="PS00177">
    <property type="entry name" value="TOPOISOMERASE_II"/>
    <property type="match status" value="1"/>
</dbReference>
<comment type="function">
    <text evidence="10">A type II topoisomerase that negatively supercoils closed circular double-stranded (ds) DNA in an ATP-dependent manner to modulate DNA topology and maintain chromosomes in an underwound state. Negative supercoiling favors strand separation, and DNA replication, transcription, recombination and repair, all of which involve strand separation. Also able to catalyze the interconversion of other topological isomers of dsDNA rings, including catenanes and knotted rings. Type II topoisomerases break and join 2 DNA strands simultaneously in an ATP-dependent manner.</text>
</comment>
<dbReference type="PROSITE" id="PS50880">
    <property type="entry name" value="TOPRIM"/>
    <property type="match status" value="1"/>
</dbReference>
<evidence type="ECO:0000313" key="12">
    <source>
        <dbReference type="EMBL" id="MFD1947041.1"/>
    </source>
</evidence>
<feature type="binding site" evidence="10">
    <location>
        <position position="546"/>
    </location>
    <ligand>
        <name>Mg(2+)</name>
        <dbReference type="ChEBI" id="CHEBI:18420"/>
        <label>1</label>
        <note>catalytic</note>
    </ligand>
</feature>
<dbReference type="InterPro" id="IPR013506">
    <property type="entry name" value="Topo_IIA_bsu_dom2"/>
</dbReference>
<dbReference type="Gene3D" id="3.30.230.10">
    <property type="match status" value="1"/>
</dbReference>
<dbReference type="InterPro" id="IPR013760">
    <property type="entry name" value="Topo_IIA-like_dom_sf"/>
</dbReference>
<evidence type="ECO:0000256" key="1">
    <source>
        <dbReference type="ARBA" id="ARBA00000185"/>
    </source>
</evidence>
<evidence type="ECO:0000256" key="2">
    <source>
        <dbReference type="ARBA" id="ARBA00010708"/>
    </source>
</evidence>
<keyword evidence="7 10" id="KW-0799">Topoisomerase</keyword>
<dbReference type="SUPFAM" id="SSF54211">
    <property type="entry name" value="Ribosomal protein S5 domain 2-like"/>
    <property type="match status" value="1"/>
</dbReference>
<dbReference type="PRINTS" id="PR00418">
    <property type="entry name" value="TPI2FAMILY"/>
</dbReference>
<dbReference type="InterPro" id="IPR011557">
    <property type="entry name" value="GyrB"/>
</dbReference>
<feature type="binding site" evidence="10">
    <location>
        <position position="548"/>
    </location>
    <ligand>
        <name>Mg(2+)</name>
        <dbReference type="ChEBI" id="CHEBI:18420"/>
        <label>2</label>
    </ligand>
</feature>
<evidence type="ECO:0000259" key="11">
    <source>
        <dbReference type="PROSITE" id="PS50880"/>
    </source>
</evidence>
<dbReference type="InterPro" id="IPR018522">
    <property type="entry name" value="TopoIIA_CS"/>
</dbReference>
<organism evidence="12 13">
    <name type="scientific">Nocardioides aestuarii</name>
    <dbReference type="NCBI Taxonomy" id="252231"/>
    <lineage>
        <taxon>Bacteria</taxon>
        <taxon>Bacillati</taxon>
        <taxon>Actinomycetota</taxon>
        <taxon>Actinomycetes</taxon>
        <taxon>Propionibacteriales</taxon>
        <taxon>Nocardioidaceae</taxon>
        <taxon>Nocardioides</taxon>
    </lineage>
</organism>
<gene>
    <name evidence="10 12" type="primary">gyrB</name>
    <name evidence="12" type="ORF">ACFSDE_09565</name>
</gene>
<dbReference type="EMBL" id="JBHUGD010000003">
    <property type="protein sequence ID" value="MFD1947041.1"/>
    <property type="molecule type" value="Genomic_DNA"/>
</dbReference>
<evidence type="ECO:0000256" key="3">
    <source>
        <dbReference type="ARBA" id="ARBA00022723"/>
    </source>
</evidence>
<comment type="miscellaneous">
    <text evidence="10">Few gyrases are as efficient as E.coli at forming negative supercoils. Not all organisms have 2 type II topoisomerases; in organisms with a single type II topoisomerase this enzyme also has to decatenate newly replicated chromosomes.</text>
</comment>
<keyword evidence="6 10" id="KW-0460">Magnesium</keyword>
<evidence type="ECO:0000256" key="6">
    <source>
        <dbReference type="ARBA" id="ARBA00022842"/>
    </source>
</evidence>
<comment type="subunit">
    <text evidence="10">Heterotetramer, composed of two GyrA and two GyrB chains. In the heterotetramer, GyrA contains the active site tyrosine that forms a transient covalent intermediate with DNA, while GyrB binds cofactors and catalyzes ATP hydrolysis.</text>
</comment>
<comment type="caution">
    <text evidence="12">The sequence shown here is derived from an EMBL/GenBank/DDBJ whole genome shotgun (WGS) entry which is preliminary data.</text>
</comment>
<dbReference type="Gene3D" id="3.40.50.670">
    <property type="match status" value="1"/>
</dbReference>
<evidence type="ECO:0000256" key="4">
    <source>
        <dbReference type="ARBA" id="ARBA00022741"/>
    </source>
</evidence>
<evidence type="ECO:0000313" key="13">
    <source>
        <dbReference type="Proteomes" id="UP001597351"/>
    </source>
</evidence>
<accession>A0ABW4TN30</accession>
<sequence length="690" mass="75987">MTAEQNQQTGPSGEYDASAIQVLEGLEAVRKRPGMYIGSTGERGLHHLIWEIVDNAVDEALAGHCDRIVLTMLEDGGVRVEDNGRGIPTDTAPGQELPALTLALTVLHAGGKFGGGGYKVSGGLHGVGVSVVNALSSRVIATVRNRGHEWRQTFTVGVPDGALEQVREMADGERTGTTIVYYPSPDIFETTTHSLETITSRIREYAFLNKGLEIVVRDERPAAEEIVEAVADDTVADSVDQQGVDAIKRGEGGGLEQVFRYDRGLVDFVEHLNRRKDKANPTVISFEAETPDASENHMSLEVAMQWNTTFTESVHTFANTINTHEGGTHEEGFRAALTSLVNNWGEEWGLIKKREDRVSGDDIREGLTAIISIKLGEPQFEGQTKTKLGNTEAKGFVQRVVNDQLGAWMEQNPQEGRDIVRKAQAAASARIAARKARDLARNRKGLLGGGGLPGKLADCQSTSPEECEVFIVEGDSAGGSAKQGRDPRVQAILPIRGKILNVEKARIDKVLANTEVQAIISALGTGIHEEFSLEKLRYHKIVLMADADVDGHHINTLLLTLLFRFMKPLIEHGYVYMAQPPLYRLRWNKPAEHEFVYSDAERDAMMKDGLAQGRKLPKENPVQRYKGLGEMNADELWETTMDPAGRILLQVTLEDAARADEIFSILMGEDVEQRRSFIQRNAKDVRFLDI</sequence>
<feature type="site" description="Interaction with DNA" evidence="10">
    <location>
        <position position="501"/>
    </location>
</feature>
<comment type="similarity">
    <text evidence="2 10">Belongs to the type II topoisomerase GyrB family.</text>
</comment>
<feature type="domain" description="Toprim" evidence="11">
    <location>
        <begin position="467"/>
        <end position="581"/>
    </location>
</feature>
<keyword evidence="3 10" id="KW-0479">Metal-binding</keyword>
<keyword evidence="4 10" id="KW-0547">Nucleotide-binding</keyword>
<dbReference type="SUPFAM" id="SSF55874">
    <property type="entry name" value="ATPase domain of HSP90 chaperone/DNA topoisomerase II/histidine kinase"/>
    <property type="match status" value="1"/>
</dbReference>
<dbReference type="Pfam" id="PF02518">
    <property type="entry name" value="HATPase_c"/>
    <property type="match status" value="1"/>
</dbReference>
<dbReference type="Gene3D" id="3.30.565.10">
    <property type="entry name" value="Histidine kinase-like ATPase, C-terminal domain"/>
    <property type="match status" value="1"/>
</dbReference>
<comment type="subcellular location">
    <subcellularLocation>
        <location evidence="10">Cytoplasm</location>
    </subcellularLocation>
</comment>
<dbReference type="SMART" id="SM00433">
    <property type="entry name" value="TOP2c"/>
    <property type="match status" value="1"/>
</dbReference>
<evidence type="ECO:0000256" key="10">
    <source>
        <dbReference type="HAMAP-Rule" id="MF_01898"/>
    </source>
</evidence>
<feature type="binding site" evidence="10">
    <location>
        <position position="473"/>
    </location>
    <ligand>
        <name>Mg(2+)</name>
        <dbReference type="ChEBI" id="CHEBI:18420"/>
        <label>1</label>
        <note>catalytic</note>
    </ligand>
</feature>
<dbReference type="InterPro" id="IPR003594">
    <property type="entry name" value="HATPase_dom"/>
</dbReference>
<feature type="site" description="Interaction with DNA" evidence="10">
    <location>
        <position position="498"/>
    </location>
</feature>
<dbReference type="Pfam" id="PF01751">
    <property type="entry name" value="Toprim"/>
    <property type="match status" value="1"/>
</dbReference>
<reference evidence="13" key="1">
    <citation type="journal article" date="2019" name="Int. J. Syst. Evol. Microbiol.">
        <title>The Global Catalogue of Microorganisms (GCM) 10K type strain sequencing project: providing services to taxonomists for standard genome sequencing and annotation.</title>
        <authorList>
            <consortium name="The Broad Institute Genomics Platform"/>
            <consortium name="The Broad Institute Genome Sequencing Center for Infectious Disease"/>
            <person name="Wu L."/>
            <person name="Ma J."/>
        </authorList>
    </citation>
    <scope>NUCLEOTIDE SEQUENCE [LARGE SCALE GENOMIC DNA]</scope>
    <source>
        <strain evidence="13">CGMCC 1.12477</strain>
    </source>
</reference>
<dbReference type="EC" id="5.6.2.2" evidence="10"/>
<keyword evidence="5 10" id="KW-0067">ATP-binding</keyword>
<dbReference type="InterPro" id="IPR006171">
    <property type="entry name" value="TOPRIM_dom"/>
</dbReference>
<dbReference type="SUPFAM" id="SSF56719">
    <property type="entry name" value="Type II DNA topoisomerase"/>
    <property type="match status" value="1"/>
</dbReference>
<dbReference type="GO" id="GO:0003918">
    <property type="term" value="F:DNA topoisomerase type II (double strand cut, ATP-hydrolyzing) activity"/>
    <property type="evidence" value="ECO:0007669"/>
    <property type="project" value="UniProtKB-EC"/>
</dbReference>
<evidence type="ECO:0000256" key="8">
    <source>
        <dbReference type="ARBA" id="ARBA00023125"/>
    </source>
</evidence>
<dbReference type="InterPro" id="IPR036890">
    <property type="entry name" value="HATPase_C_sf"/>
</dbReference>
<evidence type="ECO:0000256" key="5">
    <source>
        <dbReference type="ARBA" id="ARBA00022840"/>
    </source>
</evidence>
<dbReference type="InterPro" id="IPR013759">
    <property type="entry name" value="Topo_IIA_B_C"/>
</dbReference>
<dbReference type="RefSeq" id="WP_343917765.1">
    <property type="nucleotide sequence ID" value="NZ_BAAAJT010000002.1"/>
</dbReference>
<protein>
    <recommendedName>
        <fullName evidence="10">DNA gyrase subunit B</fullName>
        <ecNumber evidence="10">5.6.2.2</ecNumber>
    </recommendedName>
</protein>
<dbReference type="CDD" id="cd16928">
    <property type="entry name" value="HATPase_GyrB-like"/>
    <property type="match status" value="1"/>
</dbReference>
<evidence type="ECO:0000256" key="7">
    <source>
        <dbReference type="ARBA" id="ARBA00023029"/>
    </source>
</evidence>
<dbReference type="InterPro" id="IPR000565">
    <property type="entry name" value="Topo_IIA_B"/>
</dbReference>
<dbReference type="Proteomes" id="UP001597351">
    <property type="component" value="Unassembled WGS sequence"/>
</dbReference>